<feature type="compositionally biased region" description="Basic and acidic residues" evidence="1">
    <location>
        <begin position="166"/>
        <end position="179"/>
    </location>
</feature>
<dbReference type="Pfam" id="PF07498">
    <property type="entry name" value="Rho_N"/>
    <property type="match status" value="1"/>
</dbReference>
<dbReference type="InterPro" id="IPR036269">
    <property type="entry name" value="Rho_N_sf"/>
</dbReference>
<feature type="region of interest" description="Disordered" evidence="1">
    <location>
        <begin position="156"/>
        <end position="243"/>
    </location>
</feature>
<dbReference type="GO" id="GO:0006353">
    <property type="term" value="P:DNA-templated transcription termination"/>
    <property type="evidence" value="ECO:0007669"/>
    <property type="project" value="InterPro"/>
</dbReference>
<feature type="compositionally biased region" description="Low complexity" evidence="1">
    <location>
        <begin position="185"/>
        <end position="201"/>
    </location>
</feature>
<feature type="domain" description="Rho termination factor-like N-terminal" evidence="2">
    <location>
        <begin position="247"/>
        <end position="289"/>
    </location>
</feature>
<organism evidence="3">
    <name type="scientific">Sesamum calycinum</name>
    <dbReference type="NCBI Taxonomy" id="2727403"/>
    <lineage>
        <taxon>Eukaryota</taxon>
        <taxon>Viridiplantae</taxon>
        <taxon>Streptophyta</taxon>
        <taxon>Embryophyta</taxon>
        <taxon>Tracheophyta</taxon>
        <taxon>Spermatophyta</taxon>
        <taxon>Magnoliopsida</taxon>
        <taxon>eudicotyledons</taxon>
        <taxon>Gunneridae</taxon>
        <taxon>Pentapetalae</taxon>
        <taxon>asterids</taxon>
        <taxon>lamiids</taxon>
        <taxon>Lamiales</taxon>
        <taxon>Pedaliaceae</taxon>
        <taxon>Sesamum</taxon>
    </lineage>
</organism>
<dbReference type="Gene3D" id="1.10.720.10">
    <property type="match status" value="1"/>
</dbReference>
<evidence type="ECO:0000313" key="3">
    <source>
        <dbReference type="EMBL" id="KAL0363484.1"/>
    </source>
</evidence>
<evidence type="ECO:0000256" key="1">
    <source>
        <dbReference type="SAM" id="MobiDB-lite"/>
    </source>
</evidence>
<feature type="region of interest" description="Disordered" evidence="1">
    <location>
        <begin position="45"/>
        <end position="82"/>
    </location>
</feature>
<reference evidence="3" key="1">
    <citation type="submission" date="2020-06" db="EMBL/GenBank/DDBJ databases">
        <authorList>
            <person name="Li T."/>
            <person name="Hu X."/>
            <person name="Zhang T."/>
            <person name="Song X."/>
            <person name="Zhang H."/>
            <person name="Dai N."/>
            <person name="Sheng W."/>
            <person name="Hou X."/>
            <person name="Wei L."/>
        </authorList>
    </citation>
    <scope>NUCLEOTIDE SEQUENCE</scope>
    <source>
        <strain evidence="3">KEN8</strain>
        <tissue evidence="3">Leaf</tissue>
    </source>
</reference>
<evidence type="ECO:0000259" key="2">
    <source>
        <dbReference type="SMART" id="SM00959"/>
    </source>
</evidence>
<name>A0AAW2Q6T3_9LAMI</name>
<gene>
    <name evidence="3" type="ORF">Scaly_1303600</name>
</gene>
<comment type="caution">
    <text evidence="3">The sequence shown here is derived from an EMBL/GenBank/DDBJ whole genome shotgun (WGS) entry which is preliminary data.</text>
</comment>
<proteinExistence type="predicted"/>
<dbReference type="InterPro" id="IPR011112">
    <property type="entry name" value="Rho-like_N"/>
</dbReference>
<dbReference type="SMART" id="SM00959">
    <property type="entry name" value="Rho_N"/>
    <property type="match status" value="1"/>
</dbReference>
<feature type="compositionally biased region" description="Polar residues" evidence="1">
    <location>
        <begin position="71"/>
        <end position="81"/>
    </location>
</feature>
<dbReference type="EMBL" id="JACGWM010000007">
    <property type="protein sequence ID" value="KAL0363484.1"/>
    <property type="molecule type" value="Genomic_DNA"/>
</dbReference>
<accession>A0AAW2Q6T3</accession>
<dbReference type="PANTHER" id="PTHR34449:SF2">
    <property type="entry name" value="RHO TERMINATION FACTOR"/>
    <property type="match status" value="1"/>
</dbReference>
<dbReference type="SUPFAM" id="SSF68912">
    <property type="entry name" value="Rho N-terminal domain-like"/>
    <property type="match status" value="1"/>
</dbReference>
<reference evidence="3" key="2">
    <citation type="journal article" date="2024" name="Plant">
        <title>Genomic evolution and insights into agronomic trait innovations of Sesamum species.</title>
        <authorList>
            <person name="Miao H."/>
            <person name="Wang L."/>
            <person name="Qu L."/>
            <person name="Liu H."/>
            <person name="Sun Y."/>
            <person name="Le M."/>
            <person name="Wang Q."/>
            <person name="Wei S."/>
            <person name="Zheng Y."/>
            <person name="Lin W."/>
            <person name="Duan Y."/>
            <person name="Cao H."/>
            <person name="Xiong S."/>
            <person name="Wang X."/>
            <person name="Wei L."/>
            <person name="Li C."/>
            <person name="Ma Q."/>
            <person name="Ju M."/>
            <person name="Zhao R."/>
            <person name="Li G."/>
            <person name="Mu C."/>
            <person name="Tian Q."/>
            <person name="Mei H."/>
            <person name="Zhang T."/>
            <person name="Gao T."/>
            <person name="Zhang H."/>
        </authorList>
    </citation>
    <scope>NUCLEOTIDE SEQUENCE</scope>
    <source>
        <strain evidence="3">KEN8</strain>
    </source>
</reference>
<sequence length="289" mass="32084">MGGGSVLYPHSVLHLPSFSAATRPKFGVPIFSVKEIANRFSVPGIRADGNRERSQKNFSPGRAPKADAQEDNPQSLDGRSSPNKEEILALFKRIQSSISKGEKRNSKVAEDNPSAESIWKFFTNQGHEEKYCGFLQSLVFFVGLHLSLCSLTAKSLGKKGGKLPSVRKESLNKEERVEHSTMGLRSTRPPSSFTRRSPIPTLSSQRDEIQQKSETSPETVKRDETQLKNETLLATDDDNDQPPEIIKFEEMKLAELKEVAKSKGIRGYSKLKKSELVELLISSLNNASP</sequence>
<dbReference type="AlphaFoldDB" id="A0AAW2Q6T3"/>
<dbReference type="PANTHER" id="PTHR34449">
    <property type="entry name" value="RHO TERMINATION FACTOR"/>
    <property type="match status" value="1"/>
</dbReference>
<protein>
    <recommendedName>
        <fullName evidence="2">Rho termination factor-like N-terminal domain-containing protein</fullName>
    </recommendedName>
</protein>